<dbReference type="InterPro" id="IPR009081">
    <property type="entry name" value="PP-bd_ACP"/>
</dbReference>
<dbReference type="SMART" id="SM00827">
    <property type="entry name" value="PKS_AT"/>
    <property type="match status" value="1"/>
</dbReference>
<dbReference type="SUPFAM" id="SSF53901">
    <property type="entry name" value="Thiolase-like"/>
    <property type="match status" value="1"/>
</dbReference>
<dbReference type="Gene3D" id="1.10.1200.10">
    <property type="entry name" value="ACP-like"/>
    <property type="match status" value="2"/>
</dbReference>
<dbReference type="Pfam" id="PF00550">
    <property type="entry name" value="PP-binding"/>
    <property type="match status" value="2"/>
</dbReference>
<dbReference type="SUPFAM" id="SSF52777">
    <property type="entry name" value="CoA-dependent acyltransferases"/>
    <property type="match status" value="2"/>
</dbReference>
<feature type="active site" description="Proton acceptor; for dehydratase activity" evidence="6">
    <location>
        <position position="2067"/>
    </location>
</feature>
<keyword evidence="1" id="KW-0596">Phosphopantetheine</keyword>
<dbReference type="SMART" id="SM00826">
    <property type="entry name" value="PKS_DH"/>
    <property type="match status" value="1"/>
</dbReference>
<dbReference type="InterPro" id="IPR014031">
    <property type="entry name" value="Ketoacyl_synth_C"/>
</dbReference>
<dbReference type="PROSITE" id="PS50075">
    <property type="entry name" value="CARRIER"/>
    <property type="match status" value="2"/>
</dbReference>
<dbReference type="Pfam" id="PF00668">
    <property type="entry name" value="Condensation"/>
    <property type="match status" value="1"/>
</dbReference>
<evidence type="ECO:0000256" key="2">
    <source>
        <dbReference type="ARBA" id="ARBA00022553"/>
    </source>
</evidence>
<dbReference type="Gene3D" id="3.30.559.10">
    <property type="entry name" value="Chloramphenicol acetyltransferase-like domain"/>
    <property type="match status" value="1"/>
</dbReference>
<dbReference type="PROSITE" id="PS00606">
    <property type="entry name" value="KS3_1"/>
    <property type="match status" value="1"/>
</dbReference>
<dbReference type="PROSITE" id="PS52004">
    <property type="entry name" value="KS3_2"/>
    <property type="match status" value="1"/>
</dbReference>
<dbReference type="InterPro" id="IPR049551">
    <property type="entry name" value="PKS_DH_C"/>
</dbReference>
<keyword evidence="4" id="KW-0808">Transferase</keyword>
<proteinExistence type="inferred from homology"/>
<protein>
    <submittedName>
        <fullName evidence="10">Amino acid adenylation domain-containing protein</fullName>
    </submittedName>
</protein>
<feature type="region of interest" description="N-terminal hotdog fold" evidence="6">
    <location>
        <begin position="2033"/>
        <end position="2159"/>
    </location>
</feature>
<dbReference type="PANTHER" id="PTHR43775">
    <property type="entry name" value="FATTY ACID SYNTHASE"/>
    <property type="match status" value="1"/>
</dbReference>
<dbReference type="Gene3D" id="3.40.50.980">
    <property type="match status" value="2"/>
</dbReference>
<dbReference type="InterPro" id="IPR001227">
    <property type="entry name" value="Ac_transferase_dom_sf"/>
</dbReference>
<dbReference type="InterPro" id="IPR000873">
    <property type="entry name" value="AMP-dep_synth/lig_dom"/>
</dbReference>
<feature type="domain" description="Carrier" evidence="7">
    <location>
        <begin position="2807"/>
        <end position="2882"/>
    </location>
</feature>
<evidence type="ECO:0000256" key="1">
    <source>
        <dbReference type="ARBA" id="ARBA00022450"/>
    </source>
</evidence>
<dbReference type="RefSeq" id="WP_394833366.1">
    <property type="nucleotide sequence ID" value="NZ_CP089929.1"/>
</dbReference>
<sequence>MNVGELLQVLAEQGITLWPDGDDLAVEAPSGEIPPDLHEQLVAHKPALLGLLREQATPRAAPLPQIVHRPEERYEPFPMTEIQQAYYVGRNAEFELSAAMHAYNEIDCRELDVPRFEEAWNLLVQRHEMLRAVALPGFEQRILPSVPRYRIPIEDLRGSDGEAVEARLRTVRDRLSHQVFSLEAWPTFELRVCLLDAGRARLFMSIDGTFIDGYSFQILYRELVHFYKQPNTSLEPAQFGMSFRDYALAVNGLRGGVNYQRSLAYWRERLTTLPPAPDLPLERDPSTLPRPRFQRWFDRIEVDVWQRLKTRARAHGLTEPELLLAAYAEILARWSKSPRFTINVPHFNRLPLHPQITDVVGTFASFTLVEVDHRTDRSFVARARAIREQLLLALEHREISGVELLRELFKAQGRIAGAIMPVVLTSFASHAGAGDSHWVDFLAREFGELTFALTQTPQVWIDHQIVYQRDCVFLNWDVVAELFPPGMVDDMFGSYVALLRRLADDDGVWDETSVDTMPPRQRALLAEINGVEVPPSGDLLHSAFFRHAATCPEARALASRHVSLTYGELARRANRLAHALRAHGAASGGVVAIVMEKGWEQVVAAVGVLASGAAYLPIDAALPDERRLYMMENGHAKLVVTQPKFADRLQPPGAQVLVVTPDAFGGQSDLPVPPAARPMDLAHILYTSGSTGVPNGAMLSHQGMVNAIEWTNRRFGIGADDRVIALSALHHDFSVYDIFGTLSAGGTIVMPDANARRDPSHWAELMNREGVTVWSTVPAMMEMLLTHLEGGGGRIACPLRLAMFGGDWVPVTMPARVRAQFRDVTVVSVGGPTETSLWNVAHPITLDDEKRRSIPYGKPIANTKYYVLDEQLEERPVWVPGELCCAGIGVAHGYVGAGAGSAKFTTHPRTGERIYRTGDLGRYLPDGTIEFLGRVDFQLSIRGQRIEPGEIEAALLQESSVRAAVVSAVGEHHDKRLVAYVVPAEARAGIDTARLRELLGRKLPEHMVPAIFRVLEALPLTANAKVDRRALPSLELEAPVRTAAPADSRSIEAQVTEVVESVLGLSHVHPERNFFELGANSIHLVQLHVKLGDALGIKVPIVELFGNPTVRFLARHVAERKGPRPEGKPRQDVHAALPADDRDVAVIGMSCRMPGAPNIAQFWQNLVQGVESISTFTDEELLAAGVNPSSFSDPNYVRASAVLDGYDEFDAGFFSLTDREARRLDPQQRLFLECAWEALESAGYRSEDCGASTGVYAGKSVSHYRYPYPDLTKPIEFFQDLVSQDKDFLATQVSYKLDLRGPSVNVHTACSTSLVAIVQACEALLQGSCEMALAGGVALKVPHRVGYRYEEGSVFSKDGHCRPFDESASGTVPGSGVGVVVLKRLARAQADGDRVLAVIKGGAINNDGHRKVGFMAPGIDGQADVIAAAHRRSGVEAGSISYIEAHGTGTAIGDPIEAAALARVFSGSAAPRACAIGSVKSNIGHLDSAAGIASVIKVVLALQHRTLPPSLHFEALNPEIDFAESPFYVVSAAQPWTTSTDVPRRAGVSSFGIGGTNAHLVLEEAPERVVHDAMHVDRSRHVLALSARSDAALRQLAERYRALLEVEGTSFPDVCFSANTGRTLFEHRLALVAADPREAADILAAAERGEGHVALARSEMGPKRPPKVAFLFSGQGSRLVGAARELYETQHTFRGRIDRFDELLRPHWDRSLVSVLYPDGDDGGFLDRLDYAQPALFALEYALAELWMSWGIVPDALVGHSTGELAAACIAGVFSVEDGLKLAAHRGRLIHQLAPPGSNIAVFAPEAELRRIADEGGWEIFVASINGPDNHVLSGRPADIDAYVRALAERGLKPRRLNIPRAAHSALMDPVLPELLAVASSMTFARPSLPILSSMTGQVITDEIATPEYWCRQVRRTVRFGDCVSGLYENGFQVFVEVGPDATLLGMAARCMPENHGIFVPSARPEAGGWSQMAESLAQLFVRGVPVDWVAFDADYSRTKVPLPTYPFQRQRYWEENAGLQRAGDIAARRREHPLLGRQVELSILAPGEIVFEATLGSNEPPFVAQHRLFDVPTLPATAFVEMALAAGARVLGTKALVLRDLTLLEAMAFPGDATRTVQCAVSRPAAGDVKVRVFSRATGEGEWTLHATASVGEAPEAIVAGPDVATIASRMTKAIASADYYARAEECGVGFGPSFRGIAELLHDGDEVLGRIERPASLEVNEHYVAHPALLDTFLQVVGAAYPNAGLADLYVPVRIESFASWGALDGGGWSHATVRPVDPSRKLLRADVDIFGADGVLRASVNGLELQRTDPGALNAGPSFDDWLYERAWEPLALTAPLAHTEGACVVVADRRGMGERLARALETAGRPCHLVTWEGLRALDLPSSISDVVYLRGLDDGGPLDAEGLYQATAVGTGDALRLIQYLLGRGYSGGLWLVTRGAQSVGPDAAPLDGIAQAPLWGMARALTLELSEIDCRCIDLDPKDTEKGQITSLVNEVLGRVASADDQVAFRGDRFVARLRRARVHRLPSVEIVRSDRSYLIAGGLGRLGLLTAGLLALRGARQLVLVGRSSPGPRASERLDVLRALGVRIDHHAIDIADREPLEALLRSMVRDHAPLGGVFHTAGVIDDGVLRQQSWERFDTVLRAKVRGAWNLHLATRGLALDHFVMFSSVASLLGSAGQANHCAGAAFLDALAHHRHAMGLPATSINWGVWAGTAGARVEVTEQARTRGFGAIPQQQGLRALEFLLATRAVQIGVAPIDWRAFGGDRPAPYIADLTPTKSVDEAPVRGTFLSKLEVSAPPQRKPMLLDYVREHVAWMRGLASPDAVDPRQEFTEMGIDSLASLQLKNRLQSGLGIALPATLVFNYPTLEKLSDRLMTHFIPLDFEWATDAPPSEVPVESGDADEMAARLIEQLAFMEET</sequence>
<dbReference type="Gene3D" id="3.40.47.10">
    <property type="match status" value="1"/>
</dbReference>
<evidence type="ECO:0000256" key="4">
    <source>
        <dbReference type="ARBA" id="ARBA00022679"/>
    </source>
</evidence>
<dbReference type="CDD" id="cd00833">
    <property type="entry name" value="PKS"/>
    <property type="match status" value="1"/>
</dbReference>
<dbReference type="Gene3D" id="3.30.559.30">
    <property type="entry name" value="Nonribosomal peptide synthetase, condensation domain"/>
    <property type="match status" value="1"/>
</dbReference>
<dbReference type="Gene3D" id="3.40.366.10">
    <property type="entry name" value="Malonyl-Coenzyme A Acyl Carrier Protein, domain 2"/>
    <property type="match status" value="1"/>
</dbReference>
<dbReference type="InterPro" id="IPR020807">
    <property type="entry name" value="PKS_DH"/>
</dbReference>
<evidence type="ECO:0000256" key="6">
    <source>
        <dbReference type="PROSITE-ProRule" id="PRU01363"/>
    </source>
</evidence>
<dbReference type="InterPro" id="IPR020841">
    <property type="entry name" value="PKS_Beta-ketoAc_synthase_dom"/>
</dbReference>
<evidence type="ECO:0000259" key="7">
    <source>
        <dbReference type="PROSITE" id="PS50075"/>
    </source>
</evidence>
<dbReference type="Pfam" id="PF13193">
    <property type="entry name" value="AMP-binding_C"/>
    <property type="match status" value="1"/>
</dbReference>
<dbReference type="SUPFAM" id="SSF56801">
    <property type="entry name" value="Acetyl-CoA synthetase-like"/>
    <property type="match status" value="1"/>
</dbReference>
<dbReference type="Proteomes" id="UP001374803">
    <property type="component" value="Chromosome"/>
</dbReference>
<feature type="active site" description="Proton donor; for dehydratase activity" evidence="6">
    <location>
        <position position="2233"/>
    </location>
</feature>
<organism evidence="10 11">
    <name type="scientific">Pendulispora rubella</name>
    <dbReference type="NCBI Taxonomy" id="2741070"/>
    <lineage>
        <taxon>Bacteria</taxon>
        <taxon>Pseudomonadati</taxon>
        <taxon>Myxococcota</taxon>
        <taxon>Myxococcia</taxon>
        <taxon>Myxococcales</taxon>
        <taxon>Sorangiineae</taxon>
        <taxon>Pendulisporaceae</taxon>
        <taxon>Pendulispora</taxon>
    </lineage>
</organism>
<feature type="domain" description="Ketosynthase family 3 (KS3)" evidence="8">
    <location>
        <begin position="1141"/>
        <end position="1564"/>
    </location>
</feature>
<dbReference type="SUPFAM" id="SSF55048">
    <property type="entry name" value="Probable ACP-binding domain of malonyl-CoA ACP transacylase"/>
    <property type="match status" value="1"/>
</dbReference>
<accession>A0ABZ2L549</accession>
<feature type="region of interest" description="C-terminal hotdog fold" evidence="6">
    <location>
        <begin position="2173"/>
        <end position="2317"/>
    </location>
</feature>
<dbReference type="CDD" id="cd19535">
    <property type="entry name" value="Cyc_NRPS"/>
    <property type="match status" value="1"/>
</dbReference>
<reference evidence="10" key="1">
    <citation type="submission" date="2021-12" db="EMBL/GenBank/DDBJ databases">
        <title>Discovery of the Pendulisporaceae a myxobacterial family with distinct sporulation behavior and unique specialized metabolism.</title>
        <authorList>
            <person name="Garcia R."/>
            <person name="Popoff A."/>
            <person name="Bader C.D."/>
            <person name="Loehr J."/>
            <person name="Walesch S."/>
            <person name="Walt C."/>
            <person name="Boldt J."/>
            <person name="Bunk B."/>
            <person name="Haeckl F.J.F.P.J."/>
            <person name="Gunesch A.P."/>
            <person name="Birkelbach J."/>
            <person name="Nuebel U."/>
            <person name="Pietschmann T."/>
            <person name="Bach T."/>
            <person name="Mueller R."/>
        </authorList>
    </citation>
    <scope>NUCLEOTIDE SEQUENCE</scope>
    <source>
        <strain evidence="10">MSr11367</strain>
    </source>
</reference>
<dbReference type="Pfam" id="PF02801">
    <property type="entry name" value="Ketoacyl-synt_C"/>
    <property type="match status" value="1"/>
</dbReference>
<dbReference type="InterPro" id="IPR013968">
    <property type="entry name" value="PKS_KR"/>
</dbReference>
<dbReference type="Pfam" id="PF08659">
    <property type="entry name" value="KR"/>
    <property type="match status" value="1"/>
</dbReference>
<dbReference type="InterPro" id="IPR044894">
    <property type="entry name" value="TubC_N_sf"/>
</dbReference>
<dbReference type="InterPro" id="IPR014030">
    <property type="entry name" value="Ketoacyl_synth_N"/>
</dbReference>
<dbReference type="CDD" id="cd08955">
    <property type="entry name" value="KR_2_FAS_SDR_x"/>
    <property type="match status" value="1"/>
</dbReference>
<dbReference type="SUPFAM" id="SSF52151">
    <property type="entry name" value="FabD/lysophospholipase-like"/>
    <property type="match status" value="1"/>
</dbReference>
<dbReference type="InterPro" id="IPR057737">
    <property type="entry name" value="Condensation_MtbB-like"/>
</dbReference>
<evidence type="ECO:0000259" key="8">
    <source>
        <dbReference type="PROSITE" id="PS52004"/>
    </source>
</evidence>
<dbReference type="SMART" id="SM00822">
    <property type="entry name" value="PKS_KR"/>
    <property type="match status" value="1"/>
</dbReference>
<dbReference type="PROSITE" id="PS52019">
    <property type="entry name" value="PKS_MFAS_DH"/>
    <property type="match status" value="1"/>
</dbReference>
<dbReference type="Gene3D" id="3.30.70.3290">
    <property type="match status" value="1"/>
</dbReference>
<dbReference type="Pfam" id="PF00698">
    <property type="entry name" value="Acyl_transf_1"/>
    <property type="match status" value="1"/>
</dbReference>
<dbReference type="SMART" id="SM01294">
    <property type="entry name" value="PKS_PP_betabranch"/>
    <property type="match status" value="1"/>
</dbReference>
<dbReference type="InterPro" id="IPR014043">
    <property type="entry name" value="Acyl_transferase_dom"/>
</dbReference>
<dbReference type="PANTHER" id="PTHR43775:SF51">
    <property type="entry name" value="INACTIVE PHENOLPHTHIOCEROL SYNTHESIS POLYKETIDE SYNTHASE TYPE I PKS1-RELATED"/>
    <property type="match status" value="1"/>
</dbReference>
<gene>
    <name evidence="10" type="ORF">LVJ94_43360</name>
</gene>
<keyword evidence="11" id="KW-1185">Reference proteome</keyword>
<dbReference type="InterPro" id="IPR049552">
    <property type="entry name" value="PKS_DH_N"/>
</dbReference>
<evidence type="ECO:0000256" key="5">
    <source>
        <dbReference type="ARBA" id="ARBA00029443"/>
    </source>
</evidence>
<dbReference type="InterPro" id="IPR020806">
    <property type="entry name" value="PKS_PP-bd"/>
</dbReference>
<name>A0ABZ2L549_9BACT</name>
<dbReference type="InterPro" id="IPR018201">
    <property type="entry name" value="Ketoacyl_synth_AS"/>
</dbReference>
<dbReference type="InterPro" id="IPR045851">
    <property type="entry name" value="AMP-bd_C_sf"/>
</dbReference>
<dbReference type="InterPro" id="IPR016036">
    <property type="entry name" value="Malonyl_transacylase_ACP-bd"/>
</dbReference>
<dbReference type="Gene3D" id="3.30.300.30">
    <property type="match status" value="1"/>
</dbReference>
<dbReference type="SMART" id="SM00823">
    <property type="entry name" value="PKS_PP"/>
    <property type="match status" value="2"/>
</dbReference>
<dbReference type="InterPro" id="IPR041464">
    <property type="entry name" value="TubC_N"/>
</dbReference>
<feature type="domain" description="Carrier" evidence="7">
    <location>
        <begin position="1046"/>
        <end position="1121"/>
    </location>
</feature>
<dbReference type="InterPro" id="IPR057326">
    <property type="entry name" value="KR_dom"/>
</dbReference>
<dbReference type="NCBIfam" id="TIGR01733">
    <property type="entry name" value="AA-adenyl-dom"/>
    <property type="match status" value="1"/>
</dbReference>
<keyword evidence="2" id="KW-0597">Phosphoprotein</keyword>
<dbReference type="InterPro" id="IPR016039">
    <property type="entry name" value="Thiolase-like"/>
</dbReference>
<dbReference type="Pfam" id="PF21089">
    <property type="entry name" value="PKS_DH_N"/>
    <property type="match status" value="1"/>
</dbReference>
<dbReference type="InterPro" id="IPR016035">
    <property type="entry name" value="Acyl_Trfase/lysoPLipase"/>
</dbReference>
<dbReference type="InterPro" id="IPR036736">
    <property type="entry name" value="ACP-like_sf"/>
</dbReference>
<comment type="similarity">
    <text evidence="5">In the C-terminal section; belongs to the NRP synthetase family.</text>
</comment>
<dbReference type="Gene3D" id="3.40.50.720">
    <property type="entry name" value="NAD(P)-binding Rossmann-like Domain"/>
    <property type="match status" value="1"/>
</dbReference>
<dbReference type="InterPro" id="IPR042104">
    <property type="entry name" value="PKS_dehydratase_sf"/>
</dbReference>
<dbReference type="Pfam" id="PF14765">
    <property type="entry name" value="PS-DH"/>
    <property type="match status" value="1"/>
</dbReference>
<evidence type="ECO:0000313" key="10">
    <source>
        <dbReference type="EMBL" id="WXB03732.1"/>
    </source>
</evidence>
<keyword evidence="3" id="KW-0436">Ligase</keyword>
<dbReference type="Pfam" id="PF18563">
    <property type="entry name" value="TubC_N"/>
    <property type="match status" value="1"/>
</dbReference>
<dbReference type="InterPro" id="IPR050091">
    <property type="entry name" value="PKS_NRPS_Biosynth_Enz"/>
</dbReference>
<dbReference type="Pfam" id="PF22621">
    <property type="entry name" value="CurL-like_PKS_C"/>
    <property type="match status" value="1"/>
</dbReference>
<evidence type="ECO:0000259" key="9">
    <source>
        <dbReference type="PROSITE" id="PS52019"/>
    </source>
</evidence>
<dbReference type="SUPFAM" id="SSF51735">
    <property type="entry name" value="NAD(P)-binding Rossmann-fold domains"/>
    <property type="match status" value="2"/>
</dbReference>
<dbReference type="Gene3D" id="3.10.129.110">
    <property type="entry name" value="Polyketide synthase dehydratase"/>
    <property type="match status" value="1"/>
</dbReference>
<evidence type="ECO:0000313" key="11">
    <source>
        <dbReference type="Proteomes" id="UP001374803"/>
    </source>
</evidence>
<dbReference type="InterPro" id="IPR036291">
    <property type="entry name" value="NAD(P)-bd_dom_sf"/>
</dbReference>
<evidence type="ECO:0000256" key="3">
    <source>
        <dbReference type="ARBA" id="ARBA00022598"/>
    </source>
</evidence>
<dbReference type="InterPro" id="IPR025110">
    <property type="entry name" value="AMP-bd_C"/>
</dbReference>
<dbReference type="InterPro" id="IPR049900">
    <property type="entry name" value="PKS_mFAS_DH"/>
</dbReference>
<dbReference type="Gene3D" id="1.10.10.1830">
    <property type="entry name" value="Non-ribosomal peptide synthase, adenylation domain"/>
    <property type="match status" value="1"/>
</dbReference>
<dbReference type="Pfam" id="PF00501">
    <property type="entry name" value="AMP-binding"/>
    <property type="match status" value="1"/>
</dbReference>
<dbReference type="InterPro" id="IPR010071">
    <property type="entry name" value="AA_adenyl_dom"/>
</dbReference>
<dbReference type="EMBL" id="CP089983">
    <property type="protein sequence ID" value="WXB03732.1"/>
    <property type="molecule type" value="Genomic_DNA"/>
</dbReference>
<dbReference type="Pfam" id="PF00109">
    <property type="entry name" value="ketoacyl-synt"/>
    <property type="match status" value="1"/>
</dbReference>
<dbReference type="SMART" id="SM00825">
    <property type="entry name" value="PKS_KS"/>
    <property type="match status" value="1"/>
</dbReference>
<dbReference type="Gene3D" id="2.30.38.10">
    <property type="entry name" value="Luciferase, Domain 3"/>
    <property type="match status" value="1"/>
</dbReference>
<dbReference type="CDD" id="cd12114">
    <property type="entry name" value="A_NRPS_TlmIV_like"/>
    <property type="match status" value="1"/>
</dbReference>
<feature type="domain" description="PKS/mFAS DH" evidence="9">
    <location>
        <begin position="2033"/>
        <end position="2317"/>
    </location>
</feature>
<dbReference type="SUPFAM" id="SSF47336">
    <property type="entry name" value="ACP-like"/>
    <property type="match status" value="2"/>
</dbReference>
<dbReference type="InterPro" id="IPR001242">
    <property type="entry name" value="Condensation_dom"/>
</dbReference>
<dbReference type="InterPro" id="IPR023213">
    <property type="entry name" value="CAT-like_dom_sf"/>
</dbReference>